<dbReference type="InterPro" id="IPR005448">
    <property type="entry name" value="CACNA1A"/>
</dbReference>
<keyword evidence="10 18" id="KW-0851">Voltage-gated channel</keyword>
<feature type="transmembrane region" description="Helical" evidence="21">
    <location>
        <begin position="79"/>
        <end position="98"/>
    </location>
</feature>
<comment type="catalytic activity">
    <reaction evidence="16">
        <text>Ca(2+)(in) = Ca(2+)(out)</text>
        <dbReference type="Rhea" id="RHEA:29671"/>
        <dbReference type="ChEBI" id="CHEBI:29108"/>
    </reaction>
</comment>
<evidence type="ECO:0000256" key="13">
    <source>
        <dbReference type="ARBA" id="ARBA00023136"/>
    </source>
</evidence>
<feature type="compositionally biased region" description="Polar residues" evidence="20">
    <location>
        <begin position="851"/>
        <end position="865"/>
    </location>
</feature>
<sequence length="1990" mass="225943">MGRLVEEEKNRVSCIKSPLGLYGTAPAFPPASCILATVGTEFDLRTLRAVRVLRPLKLVSGIPSLQVVLKSIMKAMIPLLQIGLLLFFAILIFAIIGLEFYMGKFHTTCFEEGTDDIQGESPAPCGTEEPARTCPNGTKCQPYWEGPNNGITQFDNILFAVLTVFQCITMEGWTDLLYNSNDASGNTWNWLYFIPLIIIGSFFMLNLVLGVLSGEFAKERERVENRRAFLKLRRQQQIERELNGYMEWISKAEEVILAEDETDAEQRHPFDGALRRATIKKSKTDLLNPEEAEDQLADIASVGSPFARASIKSAKLENSTFFHKKERRMRFYIRRMVKTQAFYWTVLSLVALNTLCVAIVHYNQPEWLSDFLYYAEFIFLGLFMSEMFIKMYGLGTRPYFHSSFNCFDCGVIIGSIFEVIWAVIKPGTSFGISVLRALRLLRIFKVTKYWASLRNLVVSLLNSMKSIISLLFLLFLFIVVFALLGMQLFGGQFNFDEGTPPTNFDTFPAAIMTVFQILTGEDWNEVMYDGIKSQGGVQGGMVFSIYFIVLTLFGNYTLLNVFLAIAVDNLANAQELTKDEQEEEEAANQKLALQKAKEVAEVSPLSAANMSIAVKEQQRNQKPAKSVWEQRTSEMRKQNLLASREALYSEMDPDERWKAAYARHLRPDVKTHLDRPLVVDPQENRNNNTNKSRAAEPAGARLGPQRAEDPLRKQRRRRHRHGPAAACDLDARREDKERRHRRRKENQGSGVPVSGPNLSTTRPIQQDLGRQDPPLAEDMDNVKNSQLATAESAGPHAGLPQSPAKMGNSTEPGPLPAPPAANPLDTASHRAPHNPGNPSNPGPPKTPENSLIVTNPSSAQTNSAKTARKAEHTVVDMPSACPPPLNHTVVQVNKNANPDPLPRKEEKEEEDDPGEDGPKPMPPYSSMFILSTTNPLRRLCHYILNLRYFEMCILMVIAMSSIALAAEDPVQPNAPRNNVLRYFDYVFTGVFTFEMVIKMIDLGLVLHQGAYFRDLWNILDFIVVSGALVAFAFTGNSKGKDINTIKSLRVLRVLRPLKTIKRLPKLKAVFDCVVNSLKNVFNILIVYMLFMFIFAVVAVQLFKGKFFHCTDESKEFEKDCRGKYLLYEKNEVKARDREWKKYEFHYDNVLWALLTLFTVSTGEGWPQVLKHSVDATFENQGPSPGYRMEMSIFYVVYFVVFPFFFVNIFVALIIITFQEQGDKMMEEYSLEKNERACIDFAISAKPLTRHMPQNKQSFQYRMWQFVVSPPFEYTIMAMIALNTIVLMMKFYGASVAYENALRVFNIVFTSLFSLECLLKVMAFGILNYFRDAWNIFDFVTVLGSITDILVTEFGNNFINLSFLRLFRAARLIKLLRQGYTIRILLWTFVQSFKALPYVCLLIAMLFFIYAIIGMQVFGNIGIDVEDEDSDEDEFQITEHNNFRTFFQALMLLFRSATGEAWHNIMLSCLSGKPCDKNSGILTPECGNEFAYFYFVSFIFLCSFLMLNLFVAVIMDNFEYLTRDSSILGPHHLDEYVRVWAEYDPAACGRIHYKDMYSLLRVISPPLGLGKKCPHRVACKRLLRMDLPVADDNTVHFNSTLMALIRTALDIKIAKGGADKQQMDAELRKEMMAIWPNLSQKTLDLLVTPHKSTDLTVGKIYAAMMIMEYYRQSKAKKLQAMRDEQNRTPLMFQRMEPPSPTQEGGPGPNALPSTQLDPGGSLMAHESGIKESPSWVTQRAQEMFQKTGTWSPERGPPTNMPNSQPNSQSVEMREMGRDGYSDSEHYLPMEGQARAASMPRLPAENQRRRGRPRGNNLSTISDTSPMKRSASVLGPKARRLDDYSLERVPPEENQRHHQRRRDRGHRASERSLGRYTDVDTGLGTDLSMTTQSGDLPSKERDQERGRPKDRKHRHHHHHHHHPPPPDKERYAQERPEHGRARARDHRWSRSPSEGREHMAHRQVGAARGARDPGHGGRKSGGGGAAHSHCDL</sequence>
<evidence type="ECO:0000256" key="16">
    <source>
        <dbReference type="ARBA" id="ARBA00036634"/>
    </source>
</evidence>
<evidence type="ECO:0000256" key="11">
    <source>
        <dbReference type="ARBA" id="ARBA00022989"/>
    </source>
</evidence>
<feature type="region of interest" description="Disordered" evidence="20">
    <location>
        <begin position="1691"/>
        <end position="1735"/>
    </location>
</feature>
<keyword evidence="7" id="KW-0479">Metal-binding</keyword>
<feature type="compositionally biased region" description="Basic residues" evidence="20">
    <location>
        <begin position="1906"/>
        <end position="1921"/>
    </location>
</feature>
<feature type="compositionally biased region" description="Polar residues" evidence="20">
    <location>
        <begin position="1816"/>
        <end position="1825"/>
    </location>
</feature>
<evidence type="ECO:0000256" key="20">
    <source>
        <dbReference type="SAM" id="MobiDB-lite"/>
    </source>
</evidence>
<dbReference type="GeneID" id="101397472"/>
<evidence type="ECO:0000256" key="12">
    <source>
        <dbReference type="ARBA" id="ARBA00023065"/>
    </source>
</evidence>
<gene>
    <name evidence="24" type="primary">LOC101397472</name>
</gene>
<evidence type="ECO:0000256" key="3">
    <source>
        <dbReference type="ARBA" id="ARBA00022475"/>
    </source>
</evidence>
<dbReference type="Pfam" id="PF16905">
    <property type="entry name" value="GPHH"/>
    <property type="match status" value="1"/>
</dbReference>
<keyword evidence="2" id="KW-0813">Transport</keyword>
<evidence type="ECO:0000256" key="5">
    <source>
        <dbReference type="ARBA" id="ARBA00022673"/>
    </source>
</evidence>
<dbReference type="PRINTS" id="PR01632">
    <property type="entry name" value="PQVDCCALPHA1"/>
</dbReference>
<evidence type="ECO:0000256" key="8">
    <source>
        <dbReference type="ARBA" id="ARBA00022737"/>
    </source>
</evidence>
<evidence type="ECO:0000313" key="23">
    <source>
        <dbReference type="Proteomes" id="UP000694910"/>
    </source>
</evidence>
<dbReference type="PANTHER" id="PTHR45628:SF3">
    <property type="entry name" value="VOLTAGE-DEPENDENT P_Q-TYPE CALCIUM CHANNEL SUBUNIT ALPHA-1A"/>
    <property type="match status" value="1"/>
</dbReference>
<name>A0ABM1DKK2_CERSS</name>
<keyword evidence="9 18" id="KW-0106">Calcium</keyword>
<feature type="region of interest" description="Disordered" evidence="20">
    <location>
        <begin position="1747"/>
        <end position="1990"/>
    </location>
</feature>
<dbReference type="InterPro" id="IPR050599">
    <property type="entry name" value="VDCC_alpha-1_subunit"/>
</dbReference>
<dbReference type="InterPro" id="IPR002077">
    <property type="entry name" value="VDCCAlpha1"/>
</dbReference>
<feature type="compositionally biased region" description="Basic and acidic residues" evidence="20">
    <location>
        <begin position="1922"/>
        <end position="1958"/>
    </location>
</feature>
<keyword evidence="12" id="KW-0406">Ion transport</keyword>
<evidence type="ECO:0000256" key="15">
    <source>
        <dbReference type="ARBA" id="ARBA00023303"/>
    </source>
</evidence>
<feature type="transmembrane region" description="Helical" evidence="21">
    <location>
        <begin position="190"/>
        <end position="212"/>
    </location>
</feature>
<dbReference type="Pfam" id="PF00520">
    <property type="entry name" value="Ion_trans"/>
    <property type="match status" value="4"/>
</dbReference>
<evidence type="ECO:0000259" key="22">
    <source>
        <dbReference type="SMART" id="SM01062"/>
    </source>
</evidence>
<dbReference type="PRINTS" id="PR00167">
    <property type="entry name" value="CACHANNEL"/>
</dbReference>
<feature type="transmembrane region" description="Helical" evidence="21">
    <location>
        <begin position="1080"/>
        <end position="1102"/>
    </location>
</feature>
<organism evidence="23 24">
    <name type="scientific">Ceratotherium simum simum</name>
    <name type="common">Southern white rhinoceros</name>
    <dbReference type="NCBI Taxonomy" id="73337"/>
    <lineage>
        <taxon>Eukaryota</taxon>
        <taxon>Metazoa</taxon>
        <taxon>Chordata</taxon>
        <taxon>Craniata</taxon>
        <taxon>Vertebrata</taxon>
        <taxon>Euteleostomi</taxon>
        <taxon>Mammalia</taxon>
        <taxon>Eutheria</taxon>
        <taxon>Laurasiatheria</taxon>
        <taxon>Perissodactyla</taxon>
        <taxon>Rhinocerotidae</taxon>
        <taxon>Ceratotherium</taxon>
    </lineage>
</organism>
<feature type="compositionally biased region" description="Basic residues" evidence="20">
    <location>
        <begin position="713"/>
        <end position="722"/>
    </location>
</feature>
<dbReference type="InterPro" id="IPR005821">
    <property type="entry name" value="Ion_trans_dom"/>
</dbReference>
<evidence type="ECO:0000256" key="17">
    <source>
        <dbReference type="ARBA" id="ARBA00037936"/>
    </source>
</evidence>
<keyword evidence="15" id="KW-0407">Ion channel</keyword>
<feature type="transmembrane region" description="Helical" evidence="21">
    <location>
        <begin position="543"/>
        <end position="567"/>
    </location>
</feature>
<evidence type="ECO:0000256" key="1">
    <source>
        <dbReference type="ARBA" id="ARBA00004651"/>
    </source>
</evidence>
<dbReference type="InterPro" id="IPR031649">
    <property type="entry name" value="GPHH_dom"/>
</dbReference>
<dbReference type="Proteomes" id="UP000694910">
    <property type="component" value="Unplaced"/>
</dbReference>
<feature type="transmembrane region" description="Helical" evidence="21">
    <location>
        <begin position="372"/>
        <end position="392"/>
    </location>
</feature>
<dbReference type="RefSeq" id="XP_014652333.1">
    <property type="nucleotide sequence ID" value="XM_014796847.1"/>
</dbReference>
<keyword evidence="5 18" id="KW-0107">Calcium channel</keyword>
<feature type="compositionally biased region" description="Basic and acidic residues" evidence="20">
    <location>
        <begin position="1770"/>
        <end position="1786"/>
    </location>
</feature>
<evidence type="ECO:0000256" key="2">
    <source>
        <dbReference type="ARBA" id="ARBA00022448"/>
    </source>
</evidence>
<feature type="coiled-coil region" evidence="19">
    <location>
        <begin position="563"/>
        <end position="599"/>
    </location>
</feature>
<keyword evidence="6 21" id="KW-0812">Transmembrane</keyword>
<evidence type="ECO:0000256" key="9">
    <source>
        <dbReference type="ARBA" id="ARBA00022837"/>
    </source>
</evidence>
<evidence type="ECO:0000313" key="24">
    <source>
        <dbReference type="RefSeq" id="XP_014652333.1"/>
    </source>
</evidence>
<dbReference type="Gene3D" id="1.20.120.350">
    <property type="entry name" value="Voltage-gated potassium channels. Chain C"/>
    <property type="match status" value="3"/>
</dbReference>
<comment type="function">
    <text evidence="18">Voltage-sensitive calcium channels (VSCC) mediate the entry of calcium ions into excitable cells and are also involved in a variety of calcium-dependent processes, including muscle contraction, hormone or neurotransmitter release, gene expression, cell motility, cell division and cell death. The isoform alpha-1A gives rise to P and/or Q-type calcium currents.</text>
</comment>
<accession>A0ABM1DKK2</accession>
<comment type="subcellular location">
    <subcellularLocation>
        <location evidence="1">Cell membrane</location>
        <topology evidence="1">Multi-pass membrane protein</topology>
    </subcellularLocation>
    <subcellularLocation>
        <location evidence="18">Membrane</location>
        <topology evidence="18">Multi-pass membrane protein</topology>
    </subcellularLocation>
</comment>
<keyword evidence="3" id="KW-1003">Cell membrane</keyword>
<reference evidence="24" key="1">
    <citation type="submission" date="2025-08" db="UniProtKB">
        <authorList>
            <consortium name="RefSeq"/>
        </authorList>
    </citation>
    <scope>IDENTIFICATION</scope>
</reference>
<feature type="transmembrane region" description="Helical" evidence="21">
    <location>
        <begin position="1192"/>
        <end position="1217"/>
    </location>
</feature>
<feature type="compositionally biased region" description="Polar residues" evidence="20">
    <location>
        <begin position="1759"/>
        <end position="1769"/>
    </location>
</feature>
<keyword evidence="14" id="KW-1015">Disulfide bond</keyword>
<feature type="compositionally biased region" description="Basic and acidic residues" evidence="20">
    <location>
        <begin position="1895"/>
        <end position="1905"/>
    </location>
</feature>
<evidence type="ECO:0000256" key="6">
    <source>
        <dbReference type="ARBA" id="ARBA00022692"/>
    </source>
</evidence>
<keyword evidence="19" id="KW-0175">Coiled coil</keyword>
<dbReference type="PANTHER" id="PTHR45628">
    <property type="entry name" value="VOLTAGE-DEPENDENT CALCIUM CHANNEL TYPE A SUBUNIT ALPHA-1"/>
    <property type="match status" value="1"/>
</dbReference>
<feature type="transmembrane region" description="Helical" evidence="21">
    <location>
        <begin position="946"/>
        <end position="965"/>
    </location>
</feature>
<evidence type="ECO:0000256" key="18">
    <source>
        <dbReference type="RuleBase" id="RU003808"/>
    </source>
</evidence>
<feature type="domain" description="Voltage-dependent calcium channel alpha-1 subunit IQ" evidence="22">
    <location>
        <begin position="1651"/>
        <end position="1685"/>
    </location>
</feature>
<feature type="transmembrane region" description="Helical" evidence="21">
    <location>
        <begin position="1303"/>
        <end position="1326"/>
    </location>
</feature>
<keyword evidence="23" id="KW-1185">Reference proteome</keyword>
<dbReference type="Pfam" id="PF08763">
    <property type="entry name" value="Ca_chan_IQ"/>
    <property type="match status" value="1"/>
</dbReference>
<evidence type="ECO:0000256" key="14">
    <source>
        <dbReference type="ARBA" id="ARBA00023157"/>
    </source>
</evidence>
<evidence type="ECO:0000256" key="21">
    <source>
        <dbReference type="SAM" id="Phobius"/>
    </source>
</evidence>
<dbReference type="InterPro" id="IPR027359">
    <property type="entry name" value="Volt_channel_dom_sf"/>
</dbReference>
<dbReference type="InterPro" id="IPR014873">
    <property type="entry name" value="VDCC_a1su_IQ"/>
</dbReference>
<keyword evidence="13 21" id="KW-0472">Membrane</keyword>
<evidence type="ECO:0000256" key="19">
    <source>
        <dbReference type="SAM" id="Coils"/>
    </source>
</evidence>
<feature type="transmembrane region" description="Helical" evidence="21">
    <location>
        <begin position="985"/>
        <end position="1006"/>
    </location>
</feature>
<feature type="transmembrane region" description="Helical" evidence="21">
    <location>
        <begin position="1018"/>
        <end position="1035"/>
    </location>
</feature>
<protein>
    <recommendedName>
        <fullName evidence="18">Voltage-dependent P/Q-type calcium channel subunit alpha</fullName>
    </recommendedName>
</protein>
<dbReference type="SUPFAM" id="SSF81324">
    <property type="entry name" value="Voltage-gated potassium channels"/>
    <property type="match status" value="4"/>
</dbReference>
<feature type="transmembrane region" description="Helical" evidence="21">
    <location>
        <begin position="1490"/>
        <end position="1514"/>
    </location>
</feature>
<evidence type="ECO:0000256" key="7">
    <source>
        <dbReference type="ARBA" id="ARBA00022723"/>
    </source>
</evidence>
<comment type="similarity">
    <text evidence="17">Belongs to the calcium channel alpha-1 subunit (TC 1.A.1.11) family. CACNA1A subfamily.</text>
</comment>
<dbReference type="Gene3D" id="6.10.250.2180">
    <property type="match status" value="1"/>
</dbReference>
<dbReference type="SMART" id="SM01062">
    <property type="entry name" value="Ca_chan_IQ"/>
    <property type="match status" value="1"/>
</dbReference>
<feature type="transmembrane region" description="Helical" evidence="21">
    <location>
        <begin position="467"/>
        <end position="489"/>
    </location>
</feature>
<proteinExistence type="inferred from homology"/>
<evidence type="ECO:0000256" key="10">
    <source>
        <dbReference type="ARBA" id="ARBA00022882"/>
    </source>
</evidence>
<keyword evidence="11 21" id="KW-1133">Transmembrane helix</keyword>
<dbReference type="Gene3D" id="6.10.250.2500">
    <property type="match status" value="1"/>
</dbReference>
<keyword evidence="8" id="KW-0677">Repeat</keyword>
<dbReference type="Gene3D" id="1.10.287.70">
    <property type="match status" value="4"/>
</dbReference>
<feature type="transmembrane region" description="Helical" evidence="21">
    <location>
        <begin position="341"/>
        <end position="360"/>
    </location>
</feature>
<feature type="region of interest" description="Disordered" evidence="20">
    <location>
        <begin position="672"/>
        <end position="923"/>
    </location>
</feature>
<feature type="compositionally biased region" description="Basic and acidic residues" evidence="20">
    <location>
        <begin position="1837"/>
        <end position="1854"/>
    </location>
</feature>
<feature type="transmembrane region" description="Helical" evidence="21">
    <location>
        <begin position="1273"/>
        <end position="1291"/>
    </location>
</feature>
<feature type="transmembrane region" description="Helical" evidence="21">
    <location>
        <begin position="1394"/>
        <end position="1412"/>
    </location>
</feature>
<keyword evidence="4 18" id="KW-0109">Calcium transport</keyword>
<evidence type="ECO:0000256" key="4">
    <source>
        <dbReference type="ARBA" id="ARBA00022568"/>
    </source>
</evidence>